<keyword evidence="1" id="KW-0812">Transmembrane</keyword>
<accession>A0ABS4VT04</accession>
<evidence type="ECO:0000313" key="2">
    <source>
        <dbReference type="EMBL" id="MBP2367055.1"/>
    </source>
</evidence>
<name>A0ABS4VT04_9PSEU</name>
<keyword evidence="3" id="KW-1185">Reference proteome</keyword>
<dbReference type="Proteomes" id="UP001519295">
    <property type="component" value="Unassembled WGS sequence"/>
</dbReference>
<dbReference type="InterPro" id="IPR019099">
    <property type="entry name" value="Uncharacterised_PGPGW_TM"/>
</dbReference>
<feature type="transmembrane region" description="Helical" evidence="1">
    <location>
        <begin position="108"/>
        <end position="131"/>
    </location>
</feature>
<feature type="transmembrane region" description="Helical" evidence="1">
    <location>
        <begin position="82"/>
        <end position="102"/>
    </location>
</feature>
<dbReference type="Pfam" id="PF09656">
    <property type="entry name" value="PGPGW"/>
    <property type="match status" value="1"/>
</dbReference>
<evidence type="ECO:0000256" key="1">
    <source>
        <dbReference type="SAM" id="Phobius"/>
    </source>
</evidence>
<sequence length="143" mass="15087">MRRSPTRRPGPSVVRVVTALVGGLLLLAGVALLVLPGPGMLLVLAGVLVLAKQFPIADRYLGLVRRYAADAAEQSVATRARIMLSVLTGVVSIVAGIVWWVVPSLPFGGAATGAGLILSGVLLLVLLAYSYRRRGRPRPSRVR</sequence>
<evidence type="ECO:0000313" key="3">
    <source>
        <dbReference type="Proteomes" id="UP001519295"/>
    </source>
</evidence>
<feature type="transmembrane region" description="Helical" evidence="1">
    <location>
        <begin position="12"/>
        <end position="35"/>
    </location>
</feature>
<dbReference type="RefSeq" id="WP_210027152.1">
    <property type="nucleotide sequence ID" value="NZ_JAGINU010000001.1"/>
</dbReference>
<comment type="caution">
    <text evidence="2">The sequence shown here is derived from an EMBL/GenBank/DDBJ whole genome shotgun (WGS) entry which is preliminary data.</text>
</comment>
<evidence type="ECO:0008006" key="4">
    <source>
        <dbReference type="Google" id="ProtNLM"/>
    </source>
</evidence>
<keyword evidence="1" id="KW-1133">Transmembrane helix</keyword>
<reference evidence="2 3" key="1">
    <citation type="submission" date="2021-03" db="EMBL/GenBank/DDBJ databases">
        <title>Sequencing the genomes of 1000 actinobacteria strains.</title>
        <authorList>
            <person name="Klenk H.-P."/>
        </authorList>
    </citation>
    <scope>NUCLEOTIDE SEQUENCE [LARGE SCALE GENOMIC DNA]</scope>
    <source>
        <strain evidence="2 3">DSM 45256</strain>
    </source>
</reference>
<keyword evidence="1" id="KW-0472">Membrane</keyword>
<protein>
    <recommendedName>
        <fullName evidence="4">Transmembrane protein PGPGW</fullName>
    </recommendedName>
</protein>
<proteinExistence type="predicted"/>
<organism evidence="2 3">
    <name type="scientific">Pseudonocardia parietis</name>
    <dbReference type="NCBI Taxonomy" id="570936"/>
    <lineage>
        <taxon>Bacteria</taxon>
        <taxon>Bacillati</taxon>
        <taxon>Actinomycetota</taxon>
        <taxon>Actinomycetes</taxon>
        <taxon>Pseudonocardiales</taxon>
        <taxon>Pseudonocardiaceae</taxon>
        <taxon>Pseudonocardia</taxon>
    </lineage>
</organism>
<feature type="transmembrane region" description="Helical" evidence="1">
    <location>
        <begin position="41"/>
        <end position="61"/>
    </location>
</feature>
<dbReference type="EMBL" id="JAGINU010000001">
    <property type="protein sequence ID" value="MBP2367055.1"/>
    <property type="molecule type" value="Genomic_DNA"/>
</dbReference>
<gene>
    <name evidence="2" type="ORF">JOF36_002751</name>
</gene>